<sequence length="92" mass="10486">MAIELDPQARAQAIASIQRYFDHNMDEPIGNLTAGALLGFFLEEIGPTVYNKAVADVQERLQARVSEVDLEVHEGEFDYWRKYDKADGRQRS</sequence>
<dbReference type="EMBL" id="UFQB01000010">
    <property type="protein sequence ID" value="SSW66799.1"/>
    <property type="molecule type" value="Genomic_DNA"/>
</dbReference>
<dbReference type="Proteomes" id="UP000289184">
    <property type="component" value="Unassembled WGS sequence"/>
</dbReference>
<evidence type="ECO:0008006" key="3">
    <source>
        <dbReference type="Google" id="ProtNLM"/>
    </source>
</evidence>
<keyword evidence="2" id="KW-1185">Reference proteome</keyword>
<evidence type="ECO:0000313" key="1">
    <source>
        <dbReference type="EMBL" id="SSW66799.1"/>
    </source>
</evidence>
<dbReference type="InterPro" id="IPR018680">
    <property type="entry name" value="DUF2164"/>
</dbReference>
<accession>A0A446CG27</accession>
<name>A0A446CG27_9BURK</name>
<gene>
    <name evidence="1" type="ORF">AGI3411_02731</name>
</gene>
<reference evidence="1 2" key="1">
    <citation type="submission" date="2018-07" db="EMBL/GenBank/DDBJ databases">
        <authorList>
            <person name="Peeters C."/>
        </authorList>
    </citation>
    <scope>NUCLEOTIDE SEQUENCE [LARGE SCALE GENOMIC DNA]</scope>
    <source>
        <strain evidence="1 2">LMG 3411</strain>
    </source>
</reference>
<dbReference type="RefSeq" id="WP_129527924.1">
    <property type="nucleotide sequence ID" value="NZ_UFQB01000010.1"/>
</dbReference>
<evidence type="ECO:0000313" key="2">
    <source>
        <dbReference type="Proteomes" id="UP000289184"/>
    </source>
</evidence>
<dbReference type="Pfam" id="PF09932">
    <property type="entry name" value="DUF2164"/>
    <property type="match status" value="1"/>
</dbReference>
<organism evidence="1 2">
    <name type="scientific">Achromobacter agilis</name>
    <dbReference type="NCBI Taxonomy" id="1353888"/>
    <lineage>
        <taxon>Bacteria</taxon>
        <taxon>Pseudomonadati</taxon>
        <taxon>Pseudomonadota</taxon>
        <taxon>Betaproteobacteria</taxon>
        <taxon>Burkholderiales</taxon>
        <taxon>Alcaligenaceae</taxon>
        <taxon>Achromobacter</taxon>
    </lineage>
</organism>
<protein>
    <recommendedName>
        <fullName evidence="3">DUF2164 domain-containing protein</fullName>
    </recommendedName>
</protein>
<dbReference type="OrthoDB" id="573733at2"/>
<dbReference type="AlphaFoldDB" id="A0A446CG27"/>
<proteinExistence type="predicted"/>